<gene>
    <name evidence="2" type="ORF">DARMORV10_A08P00430.1</name>
    <name evidence="1" type="ORF">DARMORV10_C06P10840.1</name>
</gene>
<sequence>MLSFHQQTPLIETLPSCLLLGTVFVSWVKNTLSLLGELVRLICIPKFFETGVAVAVSELRNLECHTYSFNIQL</sequence>
<dbReference type="EMBL" id="HG994370">
    <property type="protein sequence ID" value="CAF2056245.1"/>
    <property type="molecule type" value="Genomic_DNA"/>
</dbReference>
<dbReference type="Proteomes" id="UP001295469">
    <property type="component" value="Chromosome C06"/>
</dbReference>
<dbReference type="Proteomes" id="UP001295469">
    <property type="component" value="Chromosome A08"/>
</dbReference>
<accession>A0A816ZJW9</accession>
<protein>
    <submittedName>
        <fullName evidence="2">(rape) hypothetical protein</fullName>
    </submittedName>
</protein>
<organism evidence="2">
    <name type="scientific">Brassica napus</name>
    <name type="common">Rape</name>
    <dbReference type="NCBI Taxonomy" id="3708"/>
    <lineage>
        <taxon>Eukaryota</taxon>
        <taxon>Viridiplantae</taxon>
        <taxon>Streptophyta</taxon>
        <taxon>Embryophyta</taxon>
        <taxon>Tracheophyta</taxon>
        <taxon>Spermatophyta</taxon>
        <taxon>Magnoliopsida</taxon>
        <taxon>eudicotyledons</taxon>
        <taxon>Gunneridae</taxon>
        <taxon>Pentapetalae</taxon>
        <taxon>rosids</taxon>
        <taxon>malvids</taxon>
        <taxon>Brassicales</taxon>
        <taxon>Brassicaceae</taxon>
        <taxon>Brassiceae</taxon>
        <taxon>Brassica</taxon>
    </lineage>
</organism>
<dbReference type="AlphaFoldDB" id="A0A816ZJW9"/>
<reference evidence="2" key="1">
    <citation type="submission" date="2021-01" db="EMBL/GenBank/DDBJ databases">
        <authorList>
            <consortium name="Genoscope - CEA"/>
            <person name="William W."/>
        </authorList>
    </citation>
    <scope>NUCLEOTIDE SEQUENCE</scope>
</reference>
<dbReference type="EMBL" id="HG994362">
    <property type="protein sequence ID" value="CAF2211130.1"/>
    <property type="molecule type" value="Genomic_DNA"/>
</dbReference>
<proteinExistence type="predicted"/>
<evidence type="ECO:0000313" key="1">
    <source>
        <dbReference type="EMBL" id="CAF2056245.1"/>
    </source>
</evidence>
<evidence type="ECO:0000313" key="2">
    <source>
        <dbReference type="EMBL" id="CAF2211130.1"/>
    </source>
</evidence>
<dbReference type="SMR" id="A0A816ZJW9"/>
<name>A0A816ZJW9_BRANA</name>